<organism evidence="2 3">
    <name type="scientific">Helicobacter felis (strain ATCC 49179 / CCUG 28539 / NCTC 12436 / CS1)</name>
    <dbReference type="NCBI Taxonomy" id="936155"/>
    <lineage>
        <taxon>Bacteria</taxon>
        <taxon>Pseudomonadati</taxon>
        <taxon>Campylobacterota</taxon>
        <taxon>Epsilonproteobacteria</taxon>
        <taxon>Campylobacterales</taxon>
        <taxon>Helicobacteraceae</taxon>
        <taxon>Helicobacter</taxon>
    </lineage>
</organism>
<dbReference type="STRING" id="936155.HFELIS_11640"/>
<dbReference type="Pfam" id="PF00581">
    <property type="entry name" value="Rhodanese"/>
    <property type="match status" value="1"/>
</dbReference>
<keyword evidence="3" id="KW-1185">Reference proteome</keyword>
<dbReference type="GeneID" id="36134279"/>
<dbReference type="CDD" id="cd00158">
    <property type="entry name" value="RHOD"/>
    <property type="match status" value="1"/>
</dbReference>
<dbReference type="KEGG" id="hfe:HFELIS_11640"/>
<accession>E7A8W7</accession>
<sequence length="106" mass="12233">MFKSDYTHHLVDVKDVNLKDYCIIDIRDANAYRQSHLKEARHMEDIEAIKDFALAHPKEKILLQCRHGNMASHYASALHSAGADNVYFLKGNFEEFKDLGLELVEN</sequence>
<evidence type="ECO:0000313" key="3">
    <source>
        <dbReference type="Proteomes" id="UP000007934"/>
    </source>
</evidence>
<reference evidence="2 3" key="1">
    <citation type="journal article" date="2011" name="Genome Biol. Evol.">
        <title>Comparative whole genome sequence analysis of the carcinogenic bacterial model pathogen Helicobacter felis.</title>
        <authorList>
            <person name="Arnold I.C."/>
            <person name="Zigova Z."/>
            <person name="Holden M."/>
            <person name="Lawley T.D."/>
            <person name="Rad R."/>
            <person name="Dougan G."/>
            <person name="Falkow S."/>
            <person name="Bentley S.D."/>
            <person name="Muller A."/>
        </authorList>
    </citation>
    <scope>NUCLEOTIDE SEQUENCE [LARGE SCALE GENOMIC DNA]</scope>
    <source>
        <strain evidence="3">ATCC 49179 / CCUG 28539 / NCTC 12436 / CS1</strain>
    </source>
</reference>
<name>E7A8W7_HELFC</name>
<dbReference type="InterPro" id="IPR001763">
    <property type="entry name" value="Rhodanese-like_dom"/>
</dbReference>
<dbReference type="AlphaFoldDB" id="E7A8W7"/>
<dbReference type="Gene3D" id="3.40.250.10">
    <property type="entry name" value="Rhodanese-like domain"/>
    <property type="match status" value="1"/>
</dbReference>
<dbReference type="InterPro" id="IPR036873">
    <property type="entry name" value="Rhodanese-like_dom_sf"/>
</dbReference>
<proteinExistence type="predicted"/>
<dbReference type="EMBL" id="FQ670179">
    <property type="protein sequence ID" value="CBY83248.1"/>
    <property type="molecule type" value="Genomic_DNA"/>
</dbReference>
<dbReference type="SUPFAM" id="SSF52821">
    <property type="entry name" value="Rhodanese/Cell cycle control phosphatase"/>
    <property type="match status" value="1"/>
</dbReference>
<dbReference type="PROSITE" id="PS50206">
    <property type="entry name" value="RHODANESE_3"/>
    <property type="match status" value="1"/>
</dbReference>
<dbReference type="Proteomes" id="UP000007934">
    <property type="component" value="Chromosome"/>
</dbReference>
<dbReference type="SMART" id="SM00450">
    <property type="entry name" value="RHOD"/>
    <property type="match status" value="1"/>
</dbReference>
<evidence type="ECO:0000259" key="1">
    <source>
        <dbReference type="PROSITE" id="PS50206"/>
    </source>
</evidence>
<dbReference type="RefSeq" id="WP_013469612.1">
    <property type="nucleotide sequence ID" value="NC_014810.2"/>
</dbReference>
<protein>
    <submittedName>
        <fullName evidence="2">Rhodanese-like domain protein</fullName>
    </submittedName>
</protein>
<dbReference type="HOGENOM" id="CLU_173204_0_0_7"/>
<gene>
    <name evidence="2" type="ordered locus">Hfelis_11640</name>
</gene>
<evidence type="ECO:0000313" key="2">
    <source>
        <dbReference type="EMBL" id="CBY83248.1"/>
    </source>
</evidence>
<feature type="domain" description="Rhodanese" evidence="1">
    <location>
        <begin position="17"/>
        <end position="105"/>
    </location>
</feature>
<dbReference type="eggNOG" id="COG0607">
    <property type="taxonomic scope" value="Bacteria"/>
</dbReference>